<dbReference type="Proteomes" id="UP000240530">
    <property type="component" value="Unassembled WGS sequence"/>
</dbReference>
<comment type="caution">
    <text evidence="1">The sequence shown here is derived from an EMBL/GenBank/DDBJ whole genome shotgun (WGS) entry which is preliminary data.</text>
</comment>
<evidence type="ECO:0000313" key="2">
    <source>
        <dbReference type="Proteomes" id="UP000240530"/>
    </source>
</evidence>
<reference evidence="1 2" key="1">
    <citation type="submission" date="2018-03" db="EMBL/GenBank/DDBJ databases">
        <title>Whole genome sequencing of Histamine producing bacteria.</title>
        <authorList>
            <person name="Butler K."/>
        </authorList>
    </citation>
    <scope>NUCLEOTIDE SEQUENCE [LARGE SCALE GENOMIC DNA]</scope>
    <source>
        <strain evidence="1 2">Res.4.1</strain>
    </source>
</reference>
<name>A0A2T3KQ48_PHOLD</name>
<gene>
    <name evidence="1" type="ORF">C0W93_19760</name>
</gene>
<sequence>MKNNDNLANILRSQEPFDESLHSFLLRTMWKYDPTITPIGVIQKSGGFLSNPFCHKSIEHLFKLYPDHILLEKIDINTRIKGINNSLFYFPTHYSEIIKHIFFPNRKKAAPRQEYKIIRYCLNCINKSIKSFGYGYLRNYWDIDDKCLIHNSTLKAIPLTNMENTIINIKLIMKGIEPEDAYEVNIQQRKYENLAYPDKNLTEKYLFPIKFADCIMLNFSIWIINNIDKFKS</sequence>
<accession>A0A2T3KQ48</accession>
<feature type="non-terminal residue" evidence="1">
    <location>
        <position position="232"/>
    </location>
</feature>
<protein>
    <submittedName>
        <fullName evidence="1">Uncharacterized protein</fullName>
    </submittedName>
</protein>
<dbReference type="AlphaFoldDB" id="A0A2T3KQ48"/>
<dbReference type="EMBL" id="PYNS01000033">
    <property type="protein sequence ID" value="PSV07561.1"/>
    <property type="molecule type" value="Genomic_DNA"/>
</dbReference>
<dbReference type="RefSeq" id="WP_146146450.1">
    <property type="nucleotide sequence ID" value="NZ_PYNS01000033.1"/>
</dbReference>
<organism evidence="1 2">
    <name type="scientific">Photobacterium leiognathi subsp. mandapamensis</name>
    <name type="common">Photobacterium mandapamensis</name>
    <dbReference type="NCBI Taxonomy" id="48408"/>
    <lineage>
        <taxon>Bacteria</taxon>
        <taxon>Pseudomonadati</taxon>
        <taxon>Pseudomonadota</taxon>
        <taxon>Gammaproteobacteria</taxon>
        <taxon>Vibrionales</taxon>
        <taxon>Vibrionaceae</taxon>
        <taxon>Photobacterium</taxon>
    </lineage>
</organism>
<proteinExistence type="predicted"/>
<evidence type="ECO:0000313" key="1">
    <source>
        <dbReference type="EMBL" id="PSV07561.1"/>
    </source>
</evidence>